<dbReference type="InterPro" id="IPR007712">
    <property type="entry name" value="RelE/ParE_toxin"/>
</dbReference>
<dbReference type="Proteomes" id="UP000054596">
    <property type="component" value="Unassembled WGS sequence"/>
</dbReference>
<reference evidence="2" key="1">
    <citation type="submission" date="2016-01" db="EMBL/GenBank/DDBJ databases">
        <authorList>
            <person name="Peeters C."/>
        </authorList>
    </citation>
    <scope>NUCLEOTIDE SEQUENCE [LARGE SCALE GENOMIC DNA]</scope>
    <source>
        <strain evidence="2">LMG 29325</strain>
    </source>
</reference>
<evidence type="ECO:0000256" key="1">
    <source>
        <dbReference type="ARBA" id="ARBA00022649"/>
    </source>
</evidence>
<dbReference type="EMBL" id="FCOJ02000049">
    <property type="protein sequence ID" value="SAK81638.1"/>
    <property type="molecule type" value="Genomic_DNA"/>
</dbReference>
<evidence type="ECO:0000313" key="3">
    <source>
        <dbReference type="Proteomes" id="UP000054596"/>
    </source>
</evidence>
<accession>A0A158CGX5</accession>
<gene>
    <name evidence="2" type="ORF">AWB82_05409</name>
</gene>
<organism evidence="2 3">
    <name type="scientific">Caballeronia glebae</name>
    <dbReference type="NCBI Taxonomy" id="1777143"/>
    <lineage>
        <taxon>Bacteria</taxon>
        <taxon>Pseudomonadati</taxon>
        <taxon>Pseudomonadota</taxon>
        <taxon>Betaproteobacteria</taxon>
        <taxon>Burkholderiales</taxon>
        <taxon>Burkholderiaceae</taxon>
        <taxon>Caballeronia</taxon>
    </lineage>
</organism>
<dbReference type="InterPro" id="IPR035093">
    <property type="entry name" value="RelE/ParE_toxin_dom_sf"/>
</dbReference>
<dbReference type="AlphaFoldDB" id="A0A158CGX5"/>
<comment type="caution">
    <text evidence="2">The sequence shown here is derived from an EMBL/GenBank/DDBJ whole genome shotgun (WGS) entry which is preliminary data.</text>
</comment>
<proteinExistence type="predicted"/>
<dbReference type="Pfam" id="PF05016">
    <property type="entry name" value="ParE_toxin"/>
    <property type="match status" value="1"/>
</dbReference>
<dbReference type="Gene3D" id="3.30.2310.20">
    <property type="entry name" value="RelE-like"/>
    <property type="match status" value="1"/>
</dbReference>
<name>A0A158CGX5_9BURK</name>
<evidence type="ECO:0000313" key="2">
    <source>
        <dbReference type="EMBL" id="SAK81638.1"/>
    </source>
</evidence>
<dbReference type="RefSeq" id="WP_235023456.1">
    <property type="nucleotide sequence ID" value="NZ_FCOJ02000049.1"/>
</dbReference>
<dbReference type="STRING" id="1777143.AWB82_05409"/>
<keyword evidence="3" id="KW-1185">Reference proteome</keyword>
<sequence>MIGEQVCWTKTLAHVRVGSADQVRAELKKSRTRLNWRVPFAPEALDQLRRLKKHFANGGAPMTAERYVDSIVDFCMKLQTFPARGSHVTICCHRTSRVPHFRKRAIIAYLLEAEAVSIVNVFYGNQDYEATLARDEDQQSTLIGGDDSCRSERNLRSIDMMNISDNNVGMVSKRRVNGTARSESLLIRGRSSTLLKRHPAEPI</sequence>
<keyword evidence="1" id="KW-1277">Toxin-antitoxin system</keyword>
<protein>
    <submittedName>
        <fullName evidence="2">Plasmid stabilization system protein</fullName>
    </submittedName>
</protein>